<dbReference type="EMBL" id="OMOJ01000001">
    <property type="protein sequence ID" value="SPF77870.1"/>
    <property type="molecule type" value="Genomic_DNA"/>
</dbReference>
<evidence type="ECO:0000313" key="4">
    <source>
        <dbReference type="Proteomes" id="UP000244904"/>
    </source>
</evidence>
<keyword evidence="1" id="KW-0812">Transmembrane</keyword>
<feature type="transmembrane region" description="Helical" evidence="1">
    <location>
        <begin position="152"/>
        <end position="173"/>
    </location>
</feature>
<feature type="transmembrane region" description="Helical" evidence="1">
    <location>
        <begin position="233"/>
        <end position="250"/>
    </location>
</feature>
<dbReference type="Pfam" id="PF00892">
    <property type="entry name" value="EamA"/>
    <property type="match status" value="1"/>
</dbReference>
<dbReference type="OrthoDB" id="9812899at2"/>
<dbReference type="PANTHER" id="PTHR22911:SF103">
    <property type="entry name" value="BLR2811 PROTEIN"/>
    <property type="match status" value="1"/>
</dbReference>
<keyword evidence="1" id="KW-1133">Transmembrane helix</keyword>
<dbReference type="GO" id="GO:0016020">
    <property type="term" value="C:membrane"/>
    <property type="evidence" value="ECO:0007669"/>
    <property type="project" value="InterPro"/>
</dbReference>
<dbReference type="Proteomes" id="UP000244904">
    <property type="component" value="Unassembled WGS sequence"/>
</dbReference>
<reference evidence="4" key="1">
    <citation type="submission" date="2018-03" db="EMBL/GenBank/DDBJ databases">
        <authorList>
            <person name="Rodrigo-Torres L."/>
            <person name="Arahal R. D."/>
            <person name="Lucena T."/>
        </authorList>
    </citation>
    <scope>NUCLEOTIDE SEQUENCE [LARGE SCALE GENOMIC DNA]</scope>
    <source>
        <strain evidence="4">CECT 8871</strain>
    </source>
</reference>
<evidence type="ECO:0000256" key="1">
    <source>
        <dbReference type="SAM" id="Phobius"/>
    </source>
</evidence>
<evidence type="ECO:0000313" key="3">
    <source>
        <dbReference type="EMBL" id="SPF77870.1"/>
    </source>
</evidence>
<dbReference type="AlphaFoldDB" id="A0A2R8APF7"/>
<evidence type="ECO:0000259" key="2">
    <source>
        <dbReference type="Pfam" id="PF00892"/>
    </source>
</evidence>
<name>A0A2R8APF7_9RHOB</name>
<dbReference type="PANTHER" id="PTHR22911">
    <property type="entry name" value="ACYL-MALONYL CONDENSING ENZYME-RELATED"/>
    <property type="match status" value="1"/>
</dbReference>
<dbReference type="InterPro" id="IPR000620">
    <property type="entry name" value="EamA_dom"/>
</dbReference>
<keyword evidence="1" id="KW-0472">Membrane</keyword>
<dbReference type="Gene3D" id="1.10.3730.20">
    <property type="match status" value="2"/>
</dbReference>
<feature type="transmembrane region" description="Helical" evidence="1">
    <location>
        <begin position="262"/>
        <end position="281"/>
    </location>
</feature>
<protein>
    <submittedName>
        <fullName evidence="3">Riboflavin transporter</fullName>
    </submittedName>
</protein>
<feature type="transmembrane region" description="Helical" evidence="1">
    <location>
        <begin position="127"/>
        <end position="146"/>
    </location>
</feature>
<dbReference type="RefSeq" id="WP_108884554.1">
    <property type="nucleotide sequence ID" value="NZ_OMOJ01000001.1"/>
</dbReference>
<organism evidence="3 4">
    <name type="scientific">Pseudoprimorskyibacter insulae</name>
    <dbReference type="NCBI Taxonomy" id="1695997"/>
    <lineage>
        <taxon>Bacteria</taxon>
        <taxon>Pseudomonadati</taxon>
        <taxon>Pseudomonadota</taxon>
        <taxon>Alphaproteobacteria</taxon>
        <taxon>Rhodobacterales</taxon>
        <taxon>Paracoccaceae</taxon>
        <taxon>Pseudoprimorskyibacter</taxon>
    </lineage>
</organism>
<accession>A0A2R8APF7</accession>
<keyword evidence="4" id="KW-1185">Reference proteome</keyword>
<feature type="transmembrane region" description="Helical" evidence="1">
    <location>
        <begin position="185"/>
        <end position="204"/>
    </location>
</feature>
<dbReference type="InterPro" id="IPR037185">
    <property type="entry name" value="EmrE-like"/>
</dbReference>
<feature type="transmembrane region" description="Helical" evidence="1">
    <location>
        <begin position="287"/>
        <end position="305"/>
    </location>
</feature>
<feature type="transmembrane region" description="Helical" evidence="1">
    <location>
        <begin position="101"/>
        <end position="120"/>
    </location>
</feature>
<feature type="transmembrane region" description="Helical" evidence="1">
    <location>
        <begin position="76"/>
        <end position="95"/>
    </location>
</feature>
<dbReference type="SUPFAM" id="SSF103481">
    <property type="entry name" value="Multidrug resistance efflux transporter EmrE"/>
    <property type="match status" value="2"/>
</dbReference>
<feature type="transmembrane region" description="Helical" evidence="1">
    <location>
        <begin position="42"/>
        <end position="64"/>
    </location>
</feature>
<feature type="domain" description="EamA" evidence="2">
    <location>
        <begin position="12"/>
        <end position="143"/>
    </location>
</feature>
<gene>
    <name evidence="3" type="primary">ribN_3</name>
    <name evidence="3" type="ORF">PRI8871_00457</name>
</gene>
<sequence length="318" mass="34196">MNSSHIDRPGRAIALICVGVFFITVNDMIVKSLSGGYPLHEIVLLRTAVAMVITLGIVLSEGGLSQLRTRRPVMHALRGLTVVISSLLFFSALAVMPLGQATAMFFVAPLFITLLSIPLLGEKVGPYRLGAVLVGFVGVAIVYQPWKVSGGQSIVLALPILSALFYAFLQVMTRKLGVASSAGAMSFYNQIVFMVVSIGVFAVAGDGRYAEGVTNESLQFILRAWIWPSNHDLLVFLASGTVYALAGYLLTAAYRLADAATVAPFEYIGLPAAFFWGWVIFGERPSLAVWAGCVLIVGAGLVVFMRERRKPKPIKAPI</sequence>
<proteinExistence type="predicted"/>
<feature type="transmembrane region" description="Helical" evidence="1">
    <location>
        <begin position="12"/>
        <end position="30"/>
    </location>
</feature>